<protein>
    <submittedName>
        <fullName evidence="6">ABC transporter substrate-binding protein</fullName>
    </submittedName>
</protein>
<dbReference type="Gene3D" id="3.40.190.10">
    <property type="entry name" value="Periplasmic binding protein-like II"/>
    <property type="match status" value="1"/>
</dbReference>
<feature type="signal peptide" evidence="4">
    <location>
        <begin position="1"/>
        <end position="28"/>
    </location>
</feature>
<feature type="chain" id="PRO_5045042362" evidence="4">
    <location>
        <begin position="29"/>
        <end position="504"/>
    </location>
</feature>
<keyword evidence="7" id="KW-1185">Reference proteome</keyword>
<sequence>MRNKLAAAIVAACALVLTACSGASPNTAGETQELRIGAISPIASFEPGNFDAGPGSAFIQPVYDTILRNDSEGEPQPSIATEWSYDDSGTELSLTLRDDVTFTDGAKLDAEAVKANLEAAKAGTGETAGQLRFIDTVTVEDPTHLTISLSAVDPSLLTNLGGAAGSLASPEALGTPELATTPVGSGPYVFDAAASQTGVTYAYTRNPDYWNADDFPFDGITITVFNDGNAVTNALRSGQIDFAGISDQAAETLESDRLKVESFPAYTASGVFLFDRNGTIVPALADVRVRQAINMAFDREQIVEQVYAGVGTPTAQSFSESSAAFDPSFEKYEHDVDAAKALLAEAGYADGFTLPMPDLGPIDPKRQAAVTEALTAIGITPQYEPVNGETFISDLLSGKYPAAIFNLNSHRPWDFAQLALLPDSLWNPFHTTDENIVDLVNMAQTQTGEEADATFRELNEYIVDQAWFATLVQPNSVFGVSSAIDVEPRKFSTWPPIWNFTPAS</sequence>
<keyword evidence="3 4" id="KW-0732">Signal</keyword>
<dbReference type="RefSeq" id="WP_344056077.1">
    <property type="nucleotide sequence ID" value="NZ_BAAAPK010000003.1"/>
</dbReference>
<evidence type="ECO:0000313" key="7">
    <source>
        <dbReference type="Proteomes" id="UP001500596"/>
    </source>
</evidence>
<evidence type="ECO:0000313" key="6">
    <source>
        <dbReference type="EMBL" id="GAA1686457.1"/>
    </source>
</evidence>
<dbReference type="PIRSF" id="PIRSF002741">
    <property type="entry name" value="MppA"/>
    <property type="match status" value="1"/>
</dbReference>
<evidence type="ECO:0000256" key="1">
    <source>
        <dbReference type="ARBA" id="ARBA00005695"/>
    </source>
</evidence>
<dbReference type="InterPro" id="IPR039424">
    <property type="entry name" value="SBP_5"/>
</dbReference>
<evidence type="ECO:0000256" key="2">
    <source>
        <dbReference type="ARBA" id="ARBA00022448"/>
    </source>
</evidence>
<evidence type="ECO:0000256" key="3">
    <source>
        <dbReference type="ARBA" id="ARBA00022729"/>
    </source>
</evidence>
<dbReference type="PANTHER" id="PTHR30290:SF9">
    <property type="entry name" value="OLIGOPEPTIDE-BINDING PROTEIN APPA"/>
    <property type="match status" value="1"/>
</dbReference>
<dbReference type="EMBL" id="BAAAPK010000003">
    <property type="protein sequence ID" value="GAA1686457.1"/>
    <property type="molecule type" value="Genomic_DNA"/>
</dbReference>
<dbReference type="Proteomes" id="UP001500596">
    <property type="component" value="Unassembled WGS sequence"/>
</dbReference>
<dbReference type="PANTHER" id="PTHR30290">
    <property type="entry name" value="PERIPLASMIC BINDING COMPONENT OF ABC TRANSPORTER"/>
    <property type="match status" value="1"/>
</dbReference>
<reference evidence="6 7" key="1">
    <citation type="journal article" date="2019" name="Int. J. Syst. Evol. Microbiol.">
        <title>The Global Catalogue of Microorganisms (GCM) 10K type strain sequencing project: providing services to taxonomists for standard genome sequencing and annotation.</title>
        <authorList>
            <consortium name="The Broad Institute Genomics Platform"/>
            <consortium name="The Broad Institute Genome Sequencing Center for Infectious Disease"/>
            <person name="Wu L."/>
            <person name="Ma J."/>
        </authorList>
    </citation>
    <scope>NUCLEOTIDE SEQUENCE [LARGE SCALE GENOMIC DNA]</scope>
    <source>
        <strain evidence="6 7">JCM 15575</strain>
    </source>
</reference>
<keyword evidence="2" id="KW-0813">Transport</keyword>
<name>A0ABN2HEM2_9MICO</name>
<accession>A0ABN2HEM2</accession>
<evidence type="ECO:0000256" key="4">
    <source>
        <dbReference type="SAM" id="SignalP"/>
    </source>
</evidence>
<feature type="domain" description="Solute-binding protein family 5" evidence="5">
    <location>
        <begin position="74"/>
        <end position="418"/>
    </location>
</feature>
<dbReference type="InterPro" id="IPR000914">
    <property type="entry name" value="SBP_5_dom"/>
</dbReference>
<dbReference type="Pfam" id="PF00496">
    <property type="entry name" value="SBP_bac_5"/>
    <property type="match status" value="1"/>
</dbReference>
<dbReference type="SUPFAM" id="SSF53850">
    <property type="entry name" value="Periplasmic binding protein-like II"/>
    <property type="match status" value="1"/>
</dbReference>
<dbReference type="PROSITE" id="PS51257">
    <property type="entry name" value="PROKAR_LIPOPROTEIN"/>
    <property type="match status" value="1"/>
</dbReference>
<dbReference type="Gene3D" id="3.10.105.10">
    <property type="entry name" value="Dipeptide-binding Protein, Domain 3"/>
    <property type="match status" value="1"/>
</dbReference>
<comment type="caution">
    <text evidence="6">The sequence shown here is derived from an EMBL/GenBank/DDBJ whole genome shotgun (WGS) entry which is preliminary data.</text>
</comment>
<dbReference type="InterPro" id="IPR030678">
    <property type="entry name" value="Peptide/Ni-bd"/>
</dbReference>
<proteinExistence type="inferred from homology"/>
<evidence type="ECO:0000259" key="5">
    <source>
        <dbReference type="Pfam" id="PF00496"/>
    </source>
</evidence>
<organism evidence="6 7">
    <name type="scientific">Microbacterium lacus</name>
    <dbReference type="NCBI Taxonomy" id="415217"/>
    <lineage>
        <taxon>Bacteria</taxon>
        <taxon>Bacillati</taxon>
        <taxon>Actinomycetota</taxon>
        <taxon>Actinomycetes</taxon>
        <taxon>Micrococcales</taxon>
        <taxon>Microbacteriaceae</taxon>
        <taxon>Microbacterium</taxon>
    </lineage>
</organism>
<comment type="similarity">
    <text evidence="1">Belongs to the bacterial solute-binding protein 5 family.</text>
</comment>
<gene>
    <name evidence="6" type="ORF">GCM10009807_32650</name>
</gene>